<organism evidence="1 2">
    <name type="scientific">Amphibiibacter pelophylacis</name>
    <dbReference type="NCBI Taxonomy" id="1799477"/>
    <lineage>
        <taxon>Bacteria</taxon>
        <taxon>Pseudomonadati</taxon>
        <taxon>Pseudomonadota</taxon>
        <taxon>Betaproteobacteria</taxon>
        <taxon>Burkholderiales</taxon>
        <taxon>Sphaerotilaceae</taxon>
        <taxon>Amphibiibacter</taxon>
    </lineage>
</organism>
<proteinExistence type="predicted"/>
<comment type="caution">
    <text evidence="1">The sequence shown here is derived from an EMBL/GenBank/DDBJ whole genome shotgun (WGS) entry which is preliminary data.</text>
</comment>
<dbReference type="EMBL" id="JAWDIE010000021">
    <property type="protein sequence ID" value="MEJ7139169.1"/>
    <property type="molecule type" value="Genomic_DNA"/>
</dbReference>
<keyword evidence="2" id="KW-1185">Reference proteome</keyword>
<sequence length="958" mass="96158">MAAVKASDALDAAKATAQSLNEGKVPDGVSLSVSLGRSQSRSSSTSSTESGRGSTLAAGGNIAIQATGGGQGSDLTVRGSSIQSGGDIALKADNRVRVLGSQDETQQGGSDSSGSASIGLSLGIDGKGKAGFSLNLAASRALGHRNGSATTQQDSTVAAGKTLTIDSGGDTDILGGTASGQTVKARVGGDLNLASLQDTAKFKEDSRNIGFNASIPLVGSGGSASVRAGKTALRSDYASTQTTSGIKSGDGGFDVQVQGKTTLDGAVIASSDAAVAQGRNRFRSEGRTELKDITNSAKYSADSVSVGVGISGAASKDTGAKPVQKSGPALNGAGLGSDSGSAGSVTKAGISGIAGDTAVRSGDAGSGIKPIFDADTVRADVNAQGVITKEFGPIAAKEWGTLANSMAQKAQAEGREEDVQKWAGGGTYRAAGHAVLGGLTGGTAGAVGASASSLAAPVLGDVQSKLAAGLASAGLSDKLAQSLAGTTVATAAGVTGAVAGGTAAGTASLNEDANNRQLHPDEVDWIKKNAVVFASKENIPLDVAEKRLAQQAARDTDFLRYLTLQDGGPSIGRTDAAAEKFLAGNSDTFVSEEGNRQKLFTTTGNQYLRPEMYGPDTDMAFVQKNILPGTTRTPGQGLKDAAGQVGRTVANDPVSAAKAAGQAGWSVVGSLAGGAVDCLGSPIDCGVKTLKSAADSLSNTGQALGEGAATLLDPASRKLLNDLYGQDMTGAQAVITTGRGLAAITGAAAVAKTVVAVGDVAAGATGKTVAVGKDIARIFDNDPAKLPVIEPAPGGFINSSKIRESDRIVDLPDSVTLKQADLAIISDKSKGGVLREEISDAYFLKDGFTKLDRKCGSNCFDGVYTKNGEIYIVEVKPLQEHGALKLSSGDKGTGLPVQMSDAWVENRIDALSRAGSASARETAEILKNAKKSGVGINKIVVGVDDRRMMTVSLGKVNK</sequence>
<dbReference type="Proteomes" id="UP001364695">
    <property type="component" value="Unassembled WGS sequence"/>
</dbReference>
<reference evidence="1" key="1">
    <citation type="submission" date="2023-10" db="EMBL/GenBank/DDBJ databases">
        <title>Amphibacter perezi, gen. nov., sp. nov. a novel taxa of the family Comamonadaceae, class Betaproteobacteria isolated from the skin microbiota of Pelophylax perezi from different populations.</title>
        <authorList>
            <person name="Costa S."/>
            <person name="Proenca D.N."/>
            <person name="Lopes I."/>
            <person name="Morais P.V."/>
        </authorList>
    </citation>
    <scope>NUCLEOTIDE SEQUENCE</scope>
    <source>
        <strain evidence="1">SL12-8</strain>
    </source>
</reference>
<accession>A0ACC6P4M0</accession>
<evidence type="ECO:0000313" key="1">
    <source>
        <dbReference type="EMBL" id="MEJ7139169.1"/>
    </source>
</evidence>
<evidence type="ECO:0000313" key="2">
    <source>
        <dbReference type="Proteomes" id="UP001364695"/>
    </source>
</evidence>
<gene>
    <name evidence="1" type="ORF">RV045_12130</name>
</gene>
<protein>
    <submittedName>
        <fullName evidence="1">Hemagglutinin repeat-containing protein</fullName>
    </submittedName>
</protein>
<name>A0ACC6P4M0_9BURK</name>